<dbReference type="NCBIfam" id="NF003950">
    <property type="entry name" value="PRK05450.1-3"/>
    <property type="match status" value="1"/>
</dbReference>
<dbReference type="GO" id="GO:0016020">
    <property type="term" value="C:membrane"/>
    <property type="evidence" value="ECO:0007669"/>
    <property type="project" value="UniProtKB-SubCell"/>
</dbReference>
<accession>A0A975BAR2</accession>
<proteinExistence type="inferred from homology"/>
<comment type="subcellular location">
    <subcellularLocation>
        <location evidence="5">Cytoplasm</location>
    </subcellularLocation>
    <subcellularLocation>
        <location evidence="1">Membrane</location>
    </subcellularLocation>
</comment>
<dbReference type="NCBIfam" id="NF003952">
    <property type="entry name" value="PRK05450.1-5"/>
    <property type="match status" value="1"/>
</dbReference>
<dbReference type="InterPro" id="IPR029044">
    <property type="entry name" value="Nucleotide-diphossugar_trans"/>
</dbReference>
<protein>
    <recommendedName>
        <fullName evidence="5">3-deoxy-manno-octulosonate cytidylyltransferase</fullName>
        <ecNumber evidence="5">2.7.7.38</ecNumber>
    </recommendedName>
    <alternativeName>
        <fullName evidence="5">CMP-2-keto-3-deoxyoctulosonic acid synthase</fullName>
        <shortName evidence="5">CKS</shortName>
        <shortName evidence="5">CMP-KDO synthase</shortName>
    </alternativeName>
</protein>
<keyword evidence="2 5" id="KW-0808">Transferase</keyword>
<keyword evidence="5" id="KW-0963">Cytoplasm</keyword>
<dbReference type="EC" id="2.7.7.38" evidence="5"/>
<dbReference type="NCBIfam" id="NF009905">
    <property type="entry name" value="PRK13368.1"/>
    <property type="match status" value="1"/>
</dbReference>
<dbReference type="Proteomes" id="UP000663720">
    <property type="component" value="Chromosome"/>
</dbReference>
<dbReference type="HAMAP" id="MF_00057">
    <property type="entry name" value="KdsB"/>
    <property type="match status" value="1"/>
</dbReference>
<dbReference type="GO" id="GO:0005829">
    <property type="term" value="C:cytosol"/>
    <property type="evidence" value="ECO:0007669"/>
    <property type="project" value="TreeGrafter"/>
</dbReference>
<dbReference type="RefSeq" id="WP_207687730.1">
    <property type="nucleotide sequence ID" value="NZ_CP061799.1"/>
</dbReference>
<dbReference type="CDD" id="cd02517">
    <property type="entry name" value="CMP-KDO-Synthetase"/>
    <property type="match status" value="1"/>
</dbReference>
<evidence type="ECO:0000256" key="1">
    <source>
        <dbReference type="ARBA" id="ARBA00004370"/>
    </source>
</evidence>
<dbReference type="GO" id="GO:0009103">
    <property type="term" value="P:lipopolysaccharide biosynthetic process"/>
    <property type="evidence" value="ECO:0007669"/>
    <property type="project" value="UniProtKB-UniRule"/>
</dbReference>
<evidence type="ECO:0000256" key="5">
    <source>
        <dbReference type="HAMAP-Rule" id="MF_00057"/>
    </source>
</evidence>
<keyword evidence="7" id="KW-1185">Reference proteome</keyword>
<evidence type="ECO:0000313" key="7">
    <source>
        <dbReference type="Proteomes" id="UP000663720"/>
    </source>
</evidence>
<dbReference type="SUPFAM" id="SSF53448">
    <property type="entry name" value="Nucleotide-diphospho-sugar transferases"/>
    <property type="match status" value="1"/>
</dbReference>
<dbReference type="Pfam" id="PF02348">
    <property type="entry name" value="CTP_transf_3"/>
    <property type="match status" value="1"/>
</dbReference>
<evidence type="ECO:0000256" key="3">
    <source>
        <dbReference type="ARBA" id="ARBA00022695"/>
    </source>
</evidence>
<dbReference type="InterPro" id="IPR003329">
    <property type="entry name" value="Cytidylyl_trans"/>
</dbReference>
<evidence type="ECO:0000256" key="4">
    <source>
        <dbReference type="ARBA" id="ARBA00022985"/>
    </source>
</evidence>
<dbReference type="AlphaFoldDB" id="A0A975BAR2"/>
<evidence type="ECO:0000313" key="6">
    <source>
        <dbReference type="EMBL" id="QTA81725.1"/>
    </source>
</evidence>
<dbReference type="GO" id="GO:0033468">
    <property type="term" value="P:CMP-keto-3-deoxy-D-manno-octulosonic acid biosynthetic process"/>
    <property type="evidence" value="ECO:0007669"/>
    <property type="project" value="UniProtKB-UniRule"/>
</dbReference>
<comment type="pathway">
    <text evidence="5">Nucleotide-sugar biosynthesis; CMP-3-deoxy-D-manno-octulosonate biosynthesis; CMP-3-deoxy-D-manno-octulosonate from 3-deoxy-D-manno-octulosonate and CTP: step 1/1.</text>
</comment>
<keyword evidence="4 5" id="KW-0448">Lipopolysaccharide biosynthesis</keyword>
<reference evidence="6" key="1">
    <citation type="journal article" date="2021" name="Microb. Physiol.">
        <title>Proteogenomic Insights into the Physiology of Marine, Sulfate-Reducing, Filamentous Desulfonema limicola and Desulfonema magnum.</title>
        <authorList>
            <person name="Schnaars V."/>
            <person name="Wohlbrand L."/>
            <person name="Scheve S."/>
            <person name="Hinrichs C."/>
            <person name="Reinhardt R."/>
            <person name="Rabus R."/>
        </authorList>
    </citation>
    <scope>NUCLEOTIDE SEQUENCE</scope>
    <source>
        <strain evidence="6">5ac10</strain>
    </source>
</reference>
<name>A0A975BAR2_9BACT</name>
<dbReference type="PANTHER" id="PTHR42866">
    <property type="entry name" value="3-DEOXY-MANNO-OCTULOSONATE CYTIDYLYLTRANSFERASE"/>
    <property type="match status" value="1"/>
</dbReference>
<organism evidence="6 7">
    <name type="scientific">Desulfonema limicola</name>
    <dbReference type="NCBI Taxonomy" id="45656"/>
    <lineage>
        <taxon>Bacteria</taxon>
        <taxon>Pseudomonadati</taxon>
        <taxon>Thermodesulfobacteriota</taxon>
        <taxon>Desulfobacteria</taxon>
        <taxon>Desulfobacterales</taxon>
        <taxon>Desulfococcaceae</taxon>
        <taxon>Desulfonema</taxon>
    </lineage>
</organism>
<sequence length="252" mass="28410">MENNINRKIAVIIPARYASTRFQGKPLAYISGKPMIQRVYESAVKAFGITDVIVATDDHRIKSVVEAFGGKAVMTSEKNRSGTDRAADAADQLNLFADDIIINVQGDQPLLDSRCLEQLIAPFLENQQIEMTTLAFKIINKDEITNPKDVKLTFDSQGFALYFSRSPIPFGRDTDKFDTFKHLGVYAYTRRFLEIFRNLPAGKLESIEKLEQLRAIEYGHKIKVVVTEYDSPEVDLPDDIARIEKLLNSTSS</sequence>
<dbReference type="FunFam" id="3.90.550.10:FF:000011">
    <property type="entry name" value="3-deoxy-manno-octulosonate cytidylyltransferase"/>
    <property type="match status" value="1"/>
</dbReference>
<evidence type="ECO:0000256" key="2">
    <source>
        <dbReference type="ARBA" id="ARBA00022679"/>
    </source>
</evidence>
<dbReference type="EMBL" id="CP061799">
    <property type="protein sequence ID" value="QTA81725.1"/>
    <property type="molecule type" value="Genomic_DNA"/>
</dbReference>
<dbReference type="GO" id="GO:0008690">
    <property type="term" value="F:3-deoxy-manno-octulosonate cytidylyltransferase activity"/>
    <property type="evidence" value="ECO:0007669"/>
    <property type="project" value="UniProtKB-UniRule"/>
</dbReference>
<comment type="catalytic activity">
    <reaction evidence="5">
        <text>3-deoxy-alpha-D-manno-oct-2-ulosonate + CTP = CMP-3-deoxy-beta-D-manno-octulosonate + diphosphate</text>
        <dbReference type="Rhea" id="RHEA:23448"/>
        <dbReference type="ChEBI" id="CHEBI:33019"/>
        <dbReference type="ChEBI" id="CHEBI:37563"/>
        <dbReference type="ChEBI" id="CHEBI:85986"/>
        <dbReference type="ChEBI" id="CHEBI:85987"/>
        <dbReference type="EC" id="2.7.7.38"/>
    </reaction>
</comment>
<dbReference type="Gene3D" id="3.90.550.10">
    <property type="entry name" value="Spore Coat Polysaccharide Biosynthesis Protein SpsA, Chain A"/>
    <property type="match status" value="1"/>
</dbReference>
<dbReference type="PANTHER" id="PTHR42866:SF2">
    <property type="entry name" value="3-DEOXY-MANNO-OCTULOSONATE CYTIDYLYLTRANSFERASE, MITOCHONDRIAL"/>
    <property type="match status" value="1"/>
</dbReference>
<keyword evidence="3 5" id="KW-0548">Nucleotidyltransferase</keyword>
<dbReference type="NCBIfam" id="TIGR00466">
    <property type="entry name" value="kdsB"/>
    <property type="match status" value="1"/>
</dbReference>
<comment type="function">
    <text evidence="5">Activates KDO (a required 8-carbon sugar) for incorporation into bacterial lipopolysaccharide in Gram-negative bacteria.</text>
</comment>
<gene>
    <name evidence="5 6" type="primary">kdsB</name>
    <name evidence="6" type="ORF">dnl_40710</name>
</gene>
<comment type="similarity">
    <text evidence="5">Belongs to the KdsB family.</text>
</comment>
<dbReference type="InterPro" id="IPR004528">
    <property type="entry name" value="KdsB"/>
</dbReference>
<dbReference type="KEGG" id="dli:dnl_40710"/>